<keyword evidence="2 4" id="KW-0560">Oxidoreductase</keyword>
<accession>A0A812D1L8</accession>
<dbReference type="Pfam" id="PF02525">
    <property type="entry name" value="Flavodoxin_2"/>
    <property type="match status" value="1"/>
</dbReference>
<dbReference type="EMBL" id="CAHIKZ030002390">
    <property type="protein sequence ID" value="CAE1286174.1"/>
    <property type="molecule type" value="Genomic_DNA"/>
</dbReference>
<comment type="caution">
    <text evidence="4">The sequence shown here is derived from an EMBL/GenBank/DDBJ whole genome shotgun (WGS) entry which is preliminary data.</text>
</comment>
<feature type="domain" description="Flavodoxin-like fold" evidence="3">
    <location>
        <begin position="2"/>
        <end position="185"/>
    </location>
</feature>
<name>A0A812D1L8_ACAPH</name>
<comment type="similarity">
    <text evidence="1">Belongs to the NAD(P)H dehydrogenase (quinone) family.</text>
</comment>
<evidence type="ECO:0000256" key="1">
    <source>
        <dbReference type="ARBA" id="ARBA00006252"/>
    </source>
</evidence>
<dbReference type="InterPro" id="IPR029039">
    <property type="entry name" value="Flavoprotein-like_sf"/>
</dbReference>
<protein>
    <submittedName>
        <fullName evidence="4">NQO1</fullName>
        <ecNumber evidence="4">1.6.5.2</ecNumber>
    </submittedName>
</protein>
<dbReference type="InterPro" id="IPR051545">
    <property type="entry name" value="NAD(P)H_dehydrogenase_qn"/>
</dbReference>
<dbReference type="GO" id="GO:0005829">
    <property type="term" value="C:cytosol"/>
    <property type="evidence" value="ECO:0007669"/>
    <property type="project" value="TreeGrafter"/>
</dbReference>
<dbReference type="PANTHER" id="PTHR10204:SF34">
    <property type="entry name" value="NAD(P)H DEHYDROGENASE [QUINONE] 1 ISOFORM 1"/>
    <property type="match status" value="1"/>
</dbReference>
<organism evidence="4 5">
    <name type="scientific">Acanthosepion pharaonis</name>
    <name type="common">Pharaoh cuttlefish</name>
    <name type="synonym">Sepia pharaonis</name>
    <dbReference type="NCBI Taxonomy" id="158019"/>
    <lineage>
        <taxon>Eukaryota</taxon>
        <taxon>Metazoa</taxon>
        <taxon>Spiralia</taxon>
        <taxon>Lophotrochozoa</taxon>
        <taxon>Mollusca</taxon>
        <taxon>Cephalopoda</taxon>
        <taxon>Coleoidea</taxon>
        <taxon>Decapodiformes</taxon>
        <taxon>Sepiida</taxon>
        <taxon>Sepiina</taxon>
        <taxon>Sepiidae</taxon>
        <taxon>Acanthosepion</taxon>
    </lineage>
</organism>
<evidence type="ECO:0000259" key="3">
    <source>
        <dbReference type="Pfam" id="PF02525"/>
    </source>
</evidence>
<dbReference type="AlphaFoldDB" id="A0A812D1L8"/>
<dbReference type="InterPro" id="IPR003680">
    <property type="entry name" value="Flavodoxin_fold"/>
</dbReference>
<sequence>MEVLEEMGHEVKVSDLYAQNFDPVIRRKDFTDLTDDTKHINYSREAAKCYKKKTLAPYIMEEIEKISWADLLFFQFPLYWYSLPAILKGWIDKVLIEGFAYDFNCGAVLENGLLKGKRAMLSITTGAQRSMYSPKGIAGDLNINLWPIQYTLGICGVEMLKPYIVHGALYINEDTIKGVEENLKKRLTGIFEEEPMKFLSLKSYAFPKGELTDEFLAQVQDKAPTVGQHMGKPIINT</sequence>
<dbReference type="PANTHER" id="PTHR10204">
    <property type="entry name" value="NAD P H OXIDOREDUCTASE-RELATED"/>
    <property type="match status" value="1"/>
</dbReference>
<dbReference type="OrthoDB" id="26889at2759"/>
<gene>
    <name evidence="4" type="ORF">SPHA_45871</name>
</gene>
<reference evidence="4" key="1">
    <citation type="submission" date="2021-01" db="EMBL/GenBank/DDBJ databases">
        <authorList>
            <person name="Li R."/>
            <person name="Bekaert M."/>
        </authorList>
    </citation>
    <scope>NUCLEOTIDE SEQUENCE</scope>
    <source>
        <strain evidence="4">Farmed</strain>
    </source>
</reference>
<evidence type="ECO:0000256" key="2">
    <source>
        <dbReference type="ARBA" id="ARBA00023002"/>
    </source>
</evidence>
<dbReference type="Proteomes" id="UP000597762">
    <property type="component" value="Unassembled WGS sequence"/>
</dbReference>
<dbReference type="GO" id="GO:0003955">
    <property type="term" value="F:NAD(P)H dehydrogenase (quinone) activity"/>
    <property type="evidence" value="ECO:0007669"/>
    <property type="project" value="UniProtKB-EC"/>
</dbReference>
<dbReference type="EC" id="1.6.5.2" evidence="4"/>
<dbReference type="Gene3D" id="3.40.50.360">
    <property type="match status" value="1"/>
</dbReference>
<keyword evidence="5" id="KW-1185">Reference proteome</keyword>
<evidence type="ECO:0000313" key="5">
    <source>
        <dbReference type="Proteomes" id="UP000597762"/>
    </source>
</evidence>
<evidence type="ECO:0000313" key="4">
    <source>
        <dbReference type="EMBL" id="CAE1286174.1"/>
    </source>
</evidence>
<proteinExistence type="inferred from homology"/>
<dbReference type="SUPFAM" id="SSF52218">
    <property type="entry name" value="Flavoproteins"/>
    <property type="match status" value="1"/>
</dbReference>